<name>A0A1B9H113_9TREE</name>
<proteinExistence type="predicted"/>
<keyword evidence="3" id="KW-1185">Reference proteome</keyword>
<organism evidence="2 3">
    <name type="scientific">Kwoniella heveanensis BCC8398</name>
    <dbReference type="NCBI Taxonomy" id="1296120"/>
    <lineage>
        <taxon>Eukaryota</taxon>
        <taxon>Fungi</taxon>
        <taxon>Dikarya</taxon>
        <taxon>Basidiomycota</taxon>
        <taxon>Agaricomycotina</taxon>
        <taxon>Tremellomycetes</taxon>
        <taxon>Tremellales</taxon>
        <taxon>Cryptococcaceae</taxon>
        <taxon>Kwoniella</taxon>
    </lineage>
</organism>
<accession>A0A1B9H113</accession>
<dbReference type="EMBL" id="KI669494">
    <property type="protein sequence ID" value="OCF36955.1"/>
    <property type="molecule type" value="Genomic_DNA"/>
</dbReference>
<feature type="region of interest" description="Disordered" evidence="1">
    <location>
        <begin position="108"/>
        <end position="132"/>
    </location>
</feature>
<evidence type="ECO:0000313" key="2">
    <source>
        <dbReference type="EMBL" id="OCF36955.1"/>
    </source>
</evidence>
<evidence type="ECO:0000256" key="1">
    <source>
        <dbReference type="SAM" id="MobiDB-lite"/>
    </source>
</evidence>
<dbReference type="Proteomes" id="UP000092666">
    <property type="component" value="Unassembled WGS sequence"/>
</dbReference>
<dbReference type="AlphaFoldDB" id="A0A1B9H113"/>
<protein>
    <submittedName>
        <fullName evidence="2">Uncharacterized protein</fullName>
    </submittedName>
</protein>
<gene>
    <name evidence="2" type="ORF">I316_01553</name>
</gene>
<reference evidence="2 3" key="1">
    <citation type="submission" date="2013-07" db="EMBL/GenBank/DDBJ databases">
        <title>The Genome Sequence of Cryptococcus heveanensis BCC8398.</title>
        <authorList>
            <consortium name="The Broad Institute Genome Sequencing Platform"/>
            <person name="Cuomo C."/>
            <person name="Litvintseva A."/>
            <person name="Chen Y."/>
            <person name="Heitman J."/>
            <person name="Sun S."/>
            <person name="Springer D."/>
            <person name="Dromer F."/>
            <person name="Young S.K."/>
            <person name="Zeng Q."/>
            <person name="Gargeya S."/>
            <person name="Fitzgerald M."/>
            <person name="Abouelleil A."/>
            <person name="Alvarado L."/>
            <person name="Berlin A.M."/>
            <person name="Chapman S.B."/>
            <person name="Dewar J."/>
            <person name="Goldberg J."/>
            <person name="Griggs A."/>
            <person name="Gujja S."/>
            <person name="Hansen M."/>
            <person name="Howarth C."/>
            <person name="Imamovic A."/>
            <person name="Larimer J."/>
            <person name="McCowan C."/>
            <person name="Murphy C."/>
            <person name="Pearson M."/>
            <person name="Priest M."/>
            <person name="Roberts A."/>
            <person name="Saif S."/>
            <person name="Shea T."/>
            <person name="Sykes S."/>
            <person name="Wortman J."/>
            <person name="Nusbaum C."/>
            <person name="Birren B."/>
        </authorList>
    </citation>
    <scope>NUCLEOTIDE SEQUENCE [LARGE SCALE GENOMIC DNA]</scope>
    <source>
        <strain evidence="2 3">BCC8398</strain>
    </source>
</reference>
<reference evidence="3" key="2">
    <citation type="submission" date="2013-12" db="EMBL/GenBank/DDBJ databases">
        <title>Evolution of pathogenesis and genome organization in the Tremellales.</title>
        <authorList>
            <person name="Cuomo C."/>
            <person name="Litvintseva A."/>
            <person name="Heitman J."/>
            <person name="Chen Y."/>
            <person name="Sun S."/>
            <person name="Springer D."/>
            <person name="Dromer F."/>
            <person name="Young S."/>
            <person name="Zeng Q."/>
            <person name="Chapman S."/>
            <person name="Gujja S."/>
            <person name="Saif S."/>
            <person name="Birren B."/>
        </authorList>
    </citation>
    <scope>NUCLEOTIDE SEQUENCE [LARGE SCALE GENOMIC DNA]</scope>
    <source>
        <strain evidence="3">BCC8398</strain>
    </source>
</reference>
<evidence type="ECO:0000313" key="3">
    <source>
        <dbReference type="Proteomes" id="UP000092666"/>
    </source>
</evidence>
<sequence>MKQKLEVLNNSATGTEKGASDIMTSVLWNTNDRLLSLQGYEKSKATFYGTLEGVGVGTLINSASIALSGDHPLRANLSAVMECKKRLDRVSTEVSRALQLYDKIYPSDGSTAGAESSPGDLPRANQAVRSKLDTRRTGMETCKINFAASTQANQACQGGPSNQQLDSARRARELIGSLRADLESDQQEFLKPLHTDTPTSAQRTNRDLKAMRNAADIHHELGNLSASWRAVTENAIQNGITHAIQQLSGSGQRLVQSVNTLNDAIRAGSCAIPTKETTMQDLPEPLREYWDHKLALREEIESSKAAVESWSSNALDALPA</sequence>